<feature type="domain" description="NAD glycohydrolase translocation F5/8 type C" evidence="1">
    <location>
        <begin position="91"/>
        <end position="247"/>
    </location>
</feature>
<dbReference type="NCBIfam" id="NF047619">
    <property type="entry name" value="NADase_discoid"/>
    <property type="match status" value="1"/>
</dbReference>
<organism evidence="2 3">
    <name type="scientific">Winogradskyella epiphytica</name>
    <dbReference type="NCBI Taxonomy" id="262005"/>
    <lineage>
        <taxon>Bacteria</taxon>
        <taxon>Pseudomonadati</taxon>
        <taxon>Bacteroidota</taxon>
        <taxon>Flavobacteriia</taxon>
        <taxon>Flavobacteriales</taxon>
        <taxon>Flavobacteriaceae</taxon>
        <taxon>Winogradskyella</taxon>
    </lineage>
</organism>
<dbReference type="OrthoDB" id="9784548at2"/>
<dbReference type="Proteomes" id="UP000248054">
    <property type="component" value="Unassembled WGS sequence"/>
</dbReference>
<sequence>MKKVKYTINIIIIFLSINVNSQVLEQIKTQVRYELDFGEQVQNDWIKIKKFLSENEDWNNFTKEEIELIDKYDAEVVEDMWDILGGGCSFYCGAGEYEVMTSSNLAEQNGIGYSSKNLRDFSYETAWVEGVKGYGIGETIEFEFSATHPRLTEIIIVNGYVKSKSVWKNNSRVKTLKMYLNSKPYGIIELKDVYAEQSFKVEPIGHADRENGEELIEKGTFKITFEILNVYKGDKYDDTAITEIYFDGIDVH</sequence>
<dbReference type="Pfam" id="PF25302">
    <property type="entry name" value="NADase_transloc"/>
    <property type="match status" value="1"/>
</dbReference>
<reference evidence="2 3" key="1">
    <citation type="submission" date="2018-06" db="EMBL/GenBank/DDBJ databases">
        <title>Genomic Encyclopedia of Type Strains, Phase III (KMG-III): the genomes of soil and plant-associated and newly described type strains.</title>
        <authorList>
            <person name="Whitman W."/>
        </authorList>
    </citation>
    <scope>NUCLEOTIDE SEQUENCE [LARGE SCALE GENOMIC DNA]</scope>
    <source>
        <strain evidence="2 3">CECT 7945</strain>
    </source>
</reference>
<dbReference type="RefSeq" id="WP_110476094.1">
    <property type="nucleotide sequence ID" value="NZ_BMWQ01000006.1"/>
</dbReference>
<evidence type="ECO:0000259" key="1">
    <source>
        <dbReference type="Pfam" id="PF25302"/>
    </source>
</evidence>
<accession>A0A2V4XX52</accession>
<dbReference type="EMBL" id="QJTD01000006">
    <property type="protein sequence ID" value="PYE80223.1"/>
    <property type="molecule type" value="Genomic_DNA"/>
</dbReference>
<evidence type="ECO:0000313" key="2">
    <source>
        <dbReference type="EMBL" id="PYE80223.1"/>
    </source>
</evidence>
<dbReference type="InterPro" id="IPR057561">
    <property type="entry name" value="NADase_transloc"/>
</dbReference>
<protein>
    <recommendedName>
        <fullName evidence="1">NAD glycohydrolase translocation F5/8 type C domain-containing protein</fullName>
    </recommendedName>
</protein>
<proteinExistence type="predicted"/>
<keyword evidence="3" id="KW-1185">Reference proteome</keyword>
<gene>
    <name evidence="2" type="ORF">DFQ11_10620</name>
</gene>
<dbReference type="AlphaFoldDB" id="A0A2V4XX52"/>
<name>A0A2V4XX52_9FLAO</name>
<comment type="caution">
    <text evidence="2">The sequence shown here is derived from an EMBL/GenBank/DDBJ whole genome shotgun (WGS) entry which is preliminary data.</text>
</comment>
<evidence type="ECO:0000313" key="3">
    <source>
        <dbReference type="Proteomes" id="UP000248054"/>
    </source>
</evidence>